<keyword evidence="4" id="KW-0378">Hydrolase</keyword>
<evidence type="ECO:0000259" key="9">
    <source>
        <dbReference type="Pfam" id="PF05193"/>
    </source>
</evidence>
<dbReference type="Pfam" id="PF05193">
    <property type="entry name" value="Peptidase_M16_C"/>
    <property type="match status" value="1"/>
</dbReference>
<evidence type="ECO:0000256" key="6">
    <source>
        <dbReference type="ARBA" id="ARBA00023049"/>
    </source>
</evidence>
<feature type="chain" id="PRO_5037621615" evidence="7">
    <location>
        <begin position="19"/>
        <end position="467"/>
    </location>
</feature>
<dbReference type="PANTHER" id="PTHR43690:SF18">
    <property type="entry name" value="INSULIN-DEGRADING ENZYME-RELATED"/>
    <property type="match status" value="1"/>
</dbReference>
<evidence type="ECO:0000256" key="5">
    <source>
        <dbReference type="ARBA" id="ARBA00022833"/>
    </source>
</evidence>
<name>A0A915KSI1_ROMCU</name>
<organism evidence="10 11">
    <name type="scientific">Romanomermis culicivorax</name>
    <name type="common">Nematode worm</name>
    <dbReference type="NCBI Taxonomy" id="13658"/>
    <lineage>
        <taxon>Eukaryota</taxon>
        <taxon>Metazoa</taxon>
        <taxon>Ecdysozoa</taxon>
        <taxon>Nematoda</taxon>
        <taxon>Enoplea</taxon>
        <taxon>Dorylaimia</taxon>
        <taxon>Mermithida</taxon>
        <taxon>Mermithoidea</taxon>
        <taxon>Mermithidae</taxon>
        <taxon>Romanomermis</taxon>
    </lineage>
</organism>
<dbReference type="SUPFAM" id="SSF63411">
    <property type="entry name" value="LuxS/MPP-like metallohydrolase"/>
    <property type="match status" value="2"/>
</dbReference>
<dbReference type="InterPro" id="IPR011765">
    <property type="entry name" value="Pept_M16_N"/>
</dbReference>
<feature type="domain" description="Peptidase M16 C-terminal" evidence="9">
    <location>
        <begin position="266"/>
        <end position="436"/>
    </location>
</feature>
<dbReference type="PANTHER" id="PTHR43690">
    <property type="entry name" value="NARDILYSIN"/>
    <property type="match status" value="1"/>
</dbReference>
<dbReference type="GO" id="GO:0008237">
    <property type="term" value="F:metallopeptidase activity"/>
    <property type="evidence" value="ECO:0007669"/>
    <property type="project" value="UniProtKB-KW"/>
</dbReference>
<keyword evidence="7" id="KW-0732">Signal</keyword>
<reference evidence="11" key="1">
    <citation type="submission" date="2022-11" db="UniProtKB">
        <authorList>
            <consortium name="WormBaseParasite"/>
        </authorList>
    </citation>
    <scope>IDENTIFICATION</scope>
</reference>
<dbReference type="AlphaFoldDB" id="A0A915KSI1"/>
<dbReference type="WBParaSite" id="nRc.2.0.1.t40603-RA">
    <property type="protein sequence ID" value="nRc.2.0.1.t40603-RA"/>
    <property type="gene ID" value="nRc.2.0.1.g40603"/>
</dbReference>
<keyword evidence="10" id="KW-1185">Reference proteome</keyword>
<keyword evidence="2" id="KW-0645">Protease</keyword>
<keyword evidence="3" id="KW-0479">Metal-binding</keyword>
<protein>
    <submittedName>
        <fullName evidence="11">Uncharacterized protein</fullName>
    </submittedName>
</protein>
<dbReference type="InterPro" id="IPR007863">
    <property type="entry name" value="Peptidase_M16_C"/>
</dbReference>
<proteinExistence type="inferred from homology"/>
<sequence>MRILFLSLISAIINIVSTLYKNIENSNLDDNVLKIVDNITKSPFDIDRKYRGLVLKNGLKVVLVSDSQTNFSAAALTVAIGTWHRRSRNDPVEYMGMAHFVEHMLFQGSKKYPQKSEFWNFVDNHSGDKNAYTSDDRTTFYFTIASDYFAQALEINPVNFMTRVNMSFRTQQIVRSSIDKSHRDLFRNIKWSNFFIDPLFAEESVVNEVDAIQSEFDIYSKLDAWRLDQVYRSLCDRVEGFNAFTVGSKETLLQSAERRNVTLSSQAKKFFTENYSSNIMALSIVAGGQNLDQMAEMAAKHFGKIANKNLTRKIWQSPYGRNFLGKQLNVAALTDQKMLHVNFPVGLDMVPFRHKLAQRYVGRFFLSSDPGTFTYKLKEENLASAVGWDCDSPGRGSILCQVSFSLTEKGLREGYTIVNRLFTYLNEIVNNHLDEEWIFEENKQLMSAKFISQFCCLEEFQEKQTME</sequence>
<evidence type="ECO:0000256" key="7">
    <source>
        <dbReference type="SAM" id="SignalP"/>
    </source>
</evidence>
<feature type="signal peptide" evidence="7">
    <location>
        <begin position="1"/>
        <end position="18"/>
    </location>
</feature>
<dbReference type="InterPro" id="IPR011249">
    <property type="entry name" value="Metalloenz_LuxS/M16"/>
</dbReference>
<comment type="similarity">
    <text evidence="1">Belongs to the peptidase M16 family.</text>
</comment>
<dbReference type="Proteomes" id="UP000887565">
    <property type="component" value="Unplaced"/>
</dbReference>
<dbReference type="Gene3D" id="3.30.830.10">
    <property type="entry name" value="Metalloenzyme, LuxS/M16 peptidase-like"/>
    <property type="match status" value="2"/>
</dbReference>
<feature type="domain" description="Peptidase M16 N-terminal" evidence="8">
    <location>
        <begin position="60"/>
        <end position="155"/>
    </location>
</feature>
<evidence type="ECO:0000259" key="8">
    <source>
        <dbReference type="Pfam" id="PF00675"/>
    </source>
</evidence>
<accession>A0A915KSI1</accession>
<evidence type="ECO:0000256" key="4">
    <source>
        <dbReference type="ARBA" id="ARBA00022801"/>
    </source>
</evidence>
<evidence type="ECO:0000256" key="3">
    <source>
        <dbReference type="ARBA" id="ARBA00022723"/>
    </source>
</evidence>
<dbReference type="GO" id="GO:0006508">
    <property type="term" value="P:proteolysis"/>
    <property type="evidence" value="ECO:0007669"/>
    <property type="project" value="UniProtKB-KW"/>
</dbReference>
<keyword evidence="6" id="KW-0482">Metalloprotease</keyword>
<evidence type="ECO:0000313" key="10">
    <source>
        <dbReference type="Proteomes" id="UP000887565"/>
    </source>
</evidence>
<evidence type="ECO:0000313" key="11">
    <source>
        <dbReference type="WBParaSite" id="nRc.2.0.1.t40603-RA"/>
    </source>
</evidence>
<evidence type="ECO:0000256" key="2">
    <source>
        <dbReference type="ARBA" id="ARBA00022670"/>
    </source>
</evidence>
<dbReference type="InterPro" id="IPR050626">
    <property type="entry name" value="Peptidase_M16"/>
</dbReference>
<evidence type="ECO:0000256" key="1">
    <source>
        <dbReference type="ARBA" id="ARBA00007261"/>
    </source>
</evidence>
<dbReference type="Pfam" id="PF00675">
    <property type="entry name" value="Peptidase_M16"/>
    <property type="match status" value="1"/>
</dbReference>
<dbReference type="GO" id="GO:0046872">
    <property type="term" value="F:metal ion binding"/>
    <property type="evidence" value="ECO:0007669"/>
    <property type="project" value="UniProtKB-KW"/>
</dbReference>
<keyword evidence="5" id="KW-0862">Zinc</keyword>